<gene>
    <name evidence="2" type="ORF">SEMRO_2399_G326200.1</name>
</gene>
<sequence>MRSSLLLIALTLLSNSKLALSFVPTGQVAGHNIGANLPFHQKETSLRLSSTTEMSTLTDETTWKLRFVLRGIPTAKGKKVDQIFDIHAQFIEEDGYEPPQGYVKQVPIMDDKNDIDNDNDKPLFQITGSRWLLSEDPNERKDGLWVWGLFKEPLYPFLLLQLQTESIPLPGEEGDSIEPLALFAQVTHKRDQEKGAILSRAELKIRVTELVKADLFGVSTAELFEEKSVGQCVFQPLV</sequence>
<protein>
    <submittedName>
        <fullName evidence="2">Uncharacterized protein</fullName>
    </submittedName>
</protein>
<comment type="caution">
    <text evidence="2">The sequence shown here is derived from an EMBL/GenBank/DDBJ whole genome shotgun (WGS) entry which is preliminary data.</text>
</comment>
<dbReference type="OrthoDB" id="185328at2759"/>
<keyword evidence="1" id="KW-0732">Signal</keyword>
<evidence type="ECO:0000313" key="2">
    <source>
        <dbReference type="EMBL" id="CAB9529091.1"/>
    </source>
</evidence>
<dbReference type="EMBL" id="CAICTM010002397">
    <property type="protein sequence ID" value="CAB9529091.1"/>
    <property type="molecule type" value="Genomic_DNA"/>
</dbReference>
<accession>A0A9N8HX69</accession>
<feature type="signal peptide" evidence="1">
    <location>
        <begin position="1"/>
        <end position="21"/>
    </location>
</feature>
<dbReference type="Proteomes" id="UP001153069">
    <property type="component" value="Unassembled WGS sequence"/>
</dbReference>
<reference evidence="2" key="1">
    <citation type="submission" date="2020-06" db="EMBL/GenBank/DDBJ databases">
        <authorList>
            <consortium name="Plant Systems Biology data submission"/>
        </authorList>
    </citation>
    <scope>NUCLEOTIDE SEQUENCE</scope>
    <source>
        <strain evidence="2">D6</strain>
    </source>
</reference>
<dbReference type="AlphaFoldDB" id="A0A9N8HX69"/>
<organism evidence="2 3">
    <name type="scientific">Seminavis robusta</name>
    <dbReference type="NCBI Taxonomy" id="568900"/>
    <lineage>
        <taxon>Eukaryota</taxon>
        <taxon>Sar</taxon>
        <taxon>Stramenopiles</taxon>
        <taxon>Ochrophyta</taxon>
        <taxon>Bacillariophyta</taxon>
        <taxon>Bacillariophyceae</taxon>
        <taxon>Bacillariophycidae</taxon>
        <taxon>Naviculales</taxon>
        <taxon>Naviculaceae</taxon>
        <taxon>Seminavis</taxon>
    </lineage>
</organism>
<feature type="chain" id="PRO_5040442471" evidence="1">
    <location>
        <begin position="22"/>
        <end position="238"/>
    </location>
</feature>
<keyword evidence="3" id="KW-1185">Reference proteome</keyword>
<name>A0A9N8HX69_9STRA</name>
<proteinExistence type="predicted"/>
<evidence type="ECO:0000256" key="1">
    <source>
        <dbReference type="SAM" id="SignalP"/>
    </source>
</evidence>
<evidence type="ECO:0000313" key="3">
    <source>
        <dbReference type="Proteomes" id="UP001153069"/>
    </source>
</evidence>